<gene>
    <name evidence="1" type="ORF">QYF61_005570</name>
</gene>
<reference evidence="1 2" key="1">
    <citation type="journal article" date="2023" name="J. Hered.">
        <title>Chromosome-level genome of the wood stork (Mycteria americana) provides insight into avian chromosome evolution.</title>
        <authorList>
            <person name="Flamio R. Jr."/>
            <person name="Ramstad K.M."/>
        </authorList>
    </citation>
    <scope>NUCLEOTIDE SEQUENCE [LARGE SCALE GENOMIC DNA]</scope>
    <source>
        <strain evidence="1">JAX WOST 10</strain>
    </source>
</reference>
<name>A0AAN7MJB6_MYCAM</name>
<proteinExistence type="predicted"/>
<dbReference type="PANTHER" id="PTHR33332">
    <property type="entry name" value="REVERSE TRANSCRIPTASE DOMAIN-CONTAINING PROTEIN"/>
    <property type="match status" value="1"/>
</dbReference>
<dbReference type="Proteomes" id="UP001333110">
    <property type="component" value="Unassembled WGS sequence"/>
</dbReference>
<dbReference type="EMBL" id="JAUNZN010000033">
    <property type="protein sequence ID" value="KAK4806774.1"/>
    <property type="molecule type" value="Genomic_DNA"/>
</dbReference>
<dbReference type="AlphaFoldDB" id="A0AAN7MJB6"/>
<evidence type="ECO:0008006" key="3">
    <source>
        <dbReference type="Google" id="ProtNLM"/>
    </source>
</evidence>
<organism evidence="1 2">
    <name type="scientific">Mycteria americana</name>
    <name type="common">Wood stork</name>
    <dbReference type="NCBI Taxonomy" id="33587"/>
    <lineage>
        <taxon>Eukaryota</taxon>
        <taxon>Metazoa</taxon>
        <taxon>Chordata</taxon>
        <taxon>Craniata</taxon>
        <taxon>Vertebrata</taxon>
        <taxon>Euteleostomi</taxon>
        <taxon>Archelosauria</taxon>
        <taxon>Archosauria</taxon>
        <taxon>Dinosauria</taxon>
        <taxon>Saurischia</taxon>
        <taxon>Theropoda</taxon>
        <taxon>Coelurosauria</taxon>
        <taxon>Aves</taxon>
        <taxon>Neognathae</taxon>
        <taxon>Neoaves</taxon>
        <taxon>Aequornithes</taxon>
        <taxon>Ciconiiformes</taxon>
        <taxon>Ciconiidae</taxon>
        <taxon>Mycteria</taxon>
    </lineage>
</organism>
<comment type="caution">
    <text evidence="1">The sequence shown here is derived from an EMBL/GenBank/DDBJ whole genome shotgun (WGS) entry which is preliminary data.</text>
</comment>
<protein>
    <recommendedName>
        <fullName evidence="3">Rna-directed dna polymerase from mobile element jockey-like</fullName>
    </recommendedName>
</protein>
<keyword evidence="2" id="KW-1185">Reference proteome</keyword>
<sequence>MFNVESLERAELGESLLTWSQPFCDSINIFINNLADRAECTLNKFADDTKVGGMADMPEGHAAIQRDFDKLEKWADRNLMQFNKGKCKVLPLGRNNPMHRYMLGATQLESSLAEKDLGVLVDTRLNMSQQCALAAKRASGILGCIRRSVASRSREVILPLYSALVRPHLESCV</sequence>
<evidence type="ECO:0000313" key="1">
    <source>
        <dbReference type="EMBL" id="KAK4806774.1"/>
    </source>
</evidence>
<accession>A0AAN7MJB6</accession>
<evidence type="ECO:0000313" key="2">
    <source>
        <dbReference type="Proteomes" id="UP001333110"/>
    </source>
</evidence>